<feature type="region of interest" description="Disordered" evidence="1">
    <location>
        <begin position="1"/>
        <end position="22"/>
    </location>
</feature>
<reference evidence="2 3" key="1">
    <citation type="submission" date="2018-11" db="EMBL/GenBank/DDBJ databases">
        <title>Microbial catabolism of amino acid.</title>
        <authorList>
            <person name="Hibi M."/>
            <person name="Ogawa J."/>
        </authorList>
    </citation>
    <scope>NUCLEOTIDE SEQUENCE [LARGE SCALE GENOMIC DNA]</scope>
    <source>
        <strain evidence="2 3">C31-06</strain>
    </source>
</reference>
<dbReference type="EMBL" id="BHYM01000017">
    <property type="protein sequence ID" value="GCE38211.1"/>
    <property type="molecule type" value="Genomic_DNA"/>
</dbReference>
<organism evidence="2 3">
    <name type="scientific">Rhodococcus wratislaviensis</name>
    <name type="common">Tsukamurella wratislaviensis</name>
    <dbReference type="NCBI Taxonomy" id="44752"/>
    <lineage>
        <taxon>Bacteria</taxon>
        <taxon>Bacillati</taxon>
        <taxon>Actinomycetota</taxon>
        <taxon>Actinomycetes</taxon>
        <taxon>Mycobacteriales</taxon>
        <taxon>Nocardiaceae</taxon>
        <taxon>Rhodococcus</taxon>
    </lineage>
</organism>
<evidence type="ECO:0000313" key="2">
    <source>
        <dbReference type="EMBL" id="GCE38211.1"/>
    </source>
</evidence>
<name>A0A402C3P7_RHOWR</name>
<keyword evidence="3" id="KW-1185">Reference proteome</keyword>
<evidence type="ECO:0000256" key="1">
    <source>
        <dbReference type="SAM" id="MobiDB-lite"/>
    </source>
</evidence>
<proteinExistence type="predicted"/>
<dbReference type="AlphaFoldDB" id="A0A402C3P7"/>
<evidence type="ECO:0000313" key="3">
    <source>
        <dbReference type="Proteomes" id="UP000287519"/>
    </source>
</evidence>
<protein>
    <submittedName>
        <fullName evidence="2">Uncharacterized protein</fullName>
    </submittedName>
</protein>
<gene>
    <name evidence="2" type="ORF">Rhow_001250</name>
</gene>
<sequence length="43" mass="4551">MARCVGTQPGPQGDAVPIKGRSGVHWNYTHGHVPTEGDQPVNV</sequence>
<comment type="caution">
    <text evidence="2">The sequence shown here is derived from an EMBL/GenBank/DDBJ whole genome shotgun (WGS) entry which is preliminary data.</text>
</comment>
<accession>A0A402C3P7</accession>
<dbReference type="Proteomes" id="UP000287519">
    <property type="component" value="Unassembled WGS sequence"/>
</dbReference>